<dbReference type="SMART" id="SM00093">
    <property type="entry name" value="SERPIN"/>
    <property type="match status" value="1"/>
</dbReference>
<evidence type="ECO:0000256" key="2">
    <source>
        <dbReference type="ARBA" id="ARBA00022690"/>
    </source>
</evidence>
<comment type="similarity">
    <text evidence="1 4">Belongs to the serpin family.</text>
</comment>
<dbReference type="InterPro" id="IPR023795">
    <property type="entry name" value="Serpin_CS"/>
</dbReference>
<dbReference type="EMBL" id="CH916367">
    <property type="protein sequence ID" value="EDW02481.1"/>
    <property type="molecule type" value="Genomic_DNA"/>
</dbReference>
<dbReference type="PANTHER" id="PTHR11461:SF211">
    <property type="entry name" value="GH10112P-RELATED"/>
    <property type="match status" value="1"/>
</dbReference>
<proteinExistence type="inferred from homology"/>
<dbReference type="Gene3D" id="2.30.39.10">
    <property type="entry name" value="Alpha-1-antitrypsin, domain 1"/>
    <property type="match status" value="1"/>
</dbReference>
<keyword evidence="7" id="KW-1185">Reference proteome</keyword>
<dbReference type="Pfam" id="PF00079">
    <property type="entry name" value="Serpin"/>
    <property type="match status" value="1"/>
</dbReference>
<dbReference type="InParanoid" id="B4J9H4"/>
<dbReference type="InterPro" id="IPR000215">
    <property type="entry name" value="Serpin_fam"/>
</dbReference>
<reference evidence="6 7" key="1">
    <citation type="journal article" date="2007" name="Nature">
        <title>Evolution of genes and genomes on the Drosophila phylogeny.</title>
        <authorList>
            <consortium name="Drosophila 12 Genomes Consortium"/>
            <person name="Clark A.G."/>
            <person name="Eisen M.B."/>
            <person name="Smith D.R."/>
            <person name="Bergman C.M."/>
            <person name="Oliver B."/>
            <person name="Markow T.A."/>
            <person name="Kaufman T.C."/>
            <person name="Kellis M."/>
            <person name="Gelbart W."/>
            <person name="Iyer V.N."/>
            <person name="Pollard D.A."/>
            <person name="Sackton T.B."/>
            <person name="Larracuente A.M."/>
            <person name="Singh N.D."/>
            <person name="Abad J.P."/>
            <person name="Abt D.N."/>
            <person name="Adryan B."/>
            <person name="Aguade M."/>
            <person name="Akashi H."/>
            <person name="Anderson W.W."/>
            <person name="Aquadro C.F."/>
            <person name="Ardell D.H."/>
            <person name="Arguello R."/>
            <person name="Artieri C.G."/>
            <person name="Barbash D.A."/>
            <person name="Barker D."/>
            <person name="Barsanti P."/>
            <person name="Batterham P."/>
            <person name="Batzoglou S."/>
            <person name="Begun D."/>
            <person name="Bhutkar A."/>
            <person name="Blanco E."/>
            <person name="Bosak S.A."/>
            <person name="Bradley R.K."/>
            <person name="Brand A.D."/>
            <person name="Brent M.R."/>
            <person name="Brooks A.N."/>
            <person name="Brown R.H."/>
            <person name="Butlin R.K."/>
            <person name="Caggese C."/>
            <person name="Calvi B.R."/>
            <person name="Bernardo de Carvalho A."/>
            <person name="Caspi A."/>
            <person name="Castrezana S."/>
            <person name="Celniker S.E."/>
            <person name="Chang J.L."/>
            <person name="Chapple C."/>
            <person name="Chatterji S."/>
            <person name="Chinwalla A."/>
            <person name="Civetta A."/>
            <person name="Clifton S.W."/>
            <person name="Comeron J.M."/>
            <person name="Costello J.C."/>
            <person name="Coyne J.A."/>
            <person name="Daub J."/>
            <person name="David R.G."/>
            <person name="Delcher A.L."/>
            <person name="Delehaunty K."/>
            <person name="Do C.B."/>
            <person name="Ebling H."/>
            <person name="Edwards K."/>
            <person name="Eickbush T."/>
            <person name="Evans J.D."/>
            <person name="Filipski A."/>
            <person name="Findeiss S."/>
            <person name="Freyhult E."/>
            <person name="Fulton L."/>
            <person name="Fulton R."/>
            <person name="Garcia A.C."/>
            <person name="Gardiner A."/>
            <person name="Garfield D.A."/>
            <person name="Garvin B.E."/>
            <person name="Gibson G."/>
            <person name="Gilbert D."/>
            <person name="Gnerre S."/>
            <person name="Godfrey J."/>
            <person name="Good R."/>
            <person name="Gotea V."/>
            <person name="Gravely B."/>
            <person name="Greenberg A.J."/>
            <person name="Griffiths-Jones S."/>
            <person name="Gross S."/>
            <person name="Guigo R."/>
            <person name="Gustafson E.A."/>
            <person name="Haerty W."/>
            <person name="Hahn M.W."/>
            <person name="Halligan D.L."/>
            <person name="Halpern A.L."/>
            <person name="Halter G.M."/>
            <person name="Han M.V."/>
            <person name="Heger A."/>
            <person name="Hillier L."/>
            <person name="Hinrichs A.S."/>
            <person name="Holmes I."/>
            <person name="Hoskins R.A."/>
            <person name="Hubisz M.J."/>
            <person name="Hultmark D."/>
            <person name="Huntley M.A."/>
            <person name="Jaffe D.B."/>
            <person name="Jagadeeshan S."/>
            <person name="Jeck W.R."/>
            <person name="Johnson J."/>
            <person name="Jones C.D."/>
            <person name="Jordan W.C."/>
            <person name="Karpen G.H."/>
            <person name="Kataoka E."/>
            <person name="Keightley P.D."/>
            <person name="Kheradpour P."/>
            <person name="Kirkness E.F."/>
            <person name="Koerich L.B."/>
            <person name="Kristiansen K."/>
            <person name="Kudrna D."/>
            <person name="Kulathinal R.J."/>
            <person name="Kumar S."/>
            <person name="Kwok R."/>
            <person name="Lander E."/>
            <person name="Langley C.H."/>
            <person name="Lapoint R."/>
            <person name="Lazzaro B.P."/>
            <person name="Lee S.J."/>
            <person name="Levesque L."/>
            <person name="Li R."/>
            <person name="Lin C.F."/>
            <person name="Lin M.F."/>
            <person name="Lindblad-Toh K."/>
            <person name="Llopart A."/>
            <person name="Long M."/>
            <person name="Low L."/>
            <person name="Lozovsky E."/>
            <person name="Lu J."/>
            <person name="Luo M."/>
            <person name="Machado C.A."/>
            <person name="Makalowski W."/>
            <person name="Marzo M."/>
            <person name="Matsuda M."/>
            <person name="Matzkin L."/>
            <person name="McAllister B."/>
            <person name="McBride C.S."/>
            <person name="McKernan B."/>
            <person name="McKernan K."/>
            <person name="Mendez-Lago M."/>
            <person name="Minx P."/>
            <person name="Mollenhauer M.U."/>
            <person name="Montooth K."/>
            <person name="Mount S.M."/>
            <person name="Mu X."/>
            <person name="Myers E."/>
            <person name="Negre B."/>
            <person name="Newfeld S."/>
            <person name="Nielsen R."/>
            <person name="Noor M.A."/>
            <person name="O'Grady P."/>
            <person name="Pachter L."/>
            <person name="Papaceit M."/>
            <person name="Parisi M.J."/>
            <person name="Parisi M."/>
            <person name="Parts L."/>
            <person name="Pedersen J.S."/>
            <person name="Pesole G."/>
            <person name="Phillippy A.M."/>
            <person name="Ponting C.P."/>
            <person name="Pop M."/>
            <person name="Porcelli D."/>
            <person name="Powell J.R."/>
            <person name="Prohaska S."/>
            <person name="Pruitt K."/>
            <person name="Puig M."/>
            <person name="Quesneville H."/>
            <person name="Ram K.R."/>
            <person name="Rand D."/>
            <person name="Rasmussen M.D."/>
            <person name="Reed L.K."/>
            <person name="Reenan R."/>
            <person name="Reily A."/>
            <person name="Remington K.A."/>
            <person name="Rieger T.T."/>
            <person name="Ritchie M.G."/>
            <person name="Robin C."/>
            <person name="Rogers Y.H."/>
            <person name="Rohde C."/>
            <person name="Rozas J."/>
            <person name="Rubenfield M.J."/>
            <person name="Ruiz A."/>
            <person name="Russo S."/>
            <person name="Salzberg S.L."/>
            <person name="Sanchez-Gracia A."/>
            <person name="Saranga D.J."/>
            <person name="Sato H."/>
            <person name="Schaeffer S.W."/>
            <person name="Schatz M.C."/>
            <person name="Schlenke T."/>
            <person name="Schwartz R."/>
            <person name="Segarra C."/>
            <person name="Singh R.S."/>
            <person name="Sirot L."/>
            <person name="Sirota M."/>
            <person name="Sisneros N.B."/>
            <person name="Smith C.D."/>
            <person name="Smith T.F."/>
            <person name="Spieth J."/>
            <person name="Stage D.E."/>
            <person name="Stark A."/>
            <person name="Stephan W."/>
            <person name="Strausberg R.L."/>
            <person name="Strempel S."/>
            <person name="Sturgill D."/>
            <person name="Sutton G."/>
            <person name="Sutton G.G."/>
            <person name="Tao W."/>
            <person name="Teichmann S."/>
            <person name="Tobari Y.N."/>
            <person name="Tomimura Y."/>
            <person name="Tsolas J.M."/>
            <person name="Valente V.L."/>
            <person name="Venter E."/>
            <person name="Venter J.C."/>
            <person name="Vicario S."/>
            <person name="Vieira F.G."/>
            <person name="Vilella A.J."/>
            <person name="Villasante A."/>
            <person name="Walenz B."/>
            <person name="Wang J."/>
            <person name="Wasserman M."/>
            <person name="Watts T."/>
            <person name="Wilson D."/>
            <person name="Wilson R.K."/>
            <person name="Wing R.A."/>
            <person name="Wolfner M.F."/>
            <person name="Wong A."/>
            <person name="Wong G.K."/>
            <person name="Wu C.I."/>
            <person name="Wu G."/>
            <person name="Yamamoto D."/>
            <person name="Yang H.P."/>
            <person name="Yang S.P."/>
            <person name="Yorke J.A."/>
            <person name="Yoshida K."/>
            <person name="Zdobnov E."/>
            <person name="Zhang P."/>
            <person name="Zhang Y."/>
            <person name="Zimin A.V."/>
            <person name="Baldwin J."/>
            <person name="Abdouelleil A."/>
            <person name="Abdulkadir J."/>
            <person name="Abebe A."/>
            <person name="Abera B."/>
            <person name="Abreu J."/>
            <person name="Acer S.C."/>
            <person name="Aftuck L."/>
            <person name="Alexander A."/>
            <person name="An P."/>
            <person name="Anderson E."/>
            <person name="Anderson S."/>
            <person name="Arachi H."/>
            <person name="Azer M."/>
            <person name="Bachantsang P."/>
            <person name="Barry A."/>
            <person name="Bayul T."/>
            <person name="Berlin A."/>
            <person name="Bessette D."/>
            <person name="Bloom T."/>
            <person name="Blye J."/>
            <person name="Boguslavskiy L."/>
            <person name="Bonnet C."/>
            <person name="Boukhgalter B."/>
            <person name="Bourzgui I."/>
            <person name="Brown A."/>
            <person name="Cahill P."/>
            <person name="Channer S."/>
            <person name="Cheshatsang Y."/>
            <person name="Chuda L."/>
            <person name="Citroen M."/>
            <person name="Collymore A."/>
            <person name="Cooke P."/>
            <person name="Costello M."/>
            <person name="D'Aco K."/>
            <person name="Daza R."/>
            <person name="De Haan G."/>
            <person name="DeGray S."/>
            <person name="DeMaso C."/>
            <person name="Dhargay N."/>
            <person name="Dooley K."/>
            <person name="Dooley E."/>
            <person name="Doricent M."/>
            <person name="Dorje P."/>
            <person name="Dorjee K."/>
            <person name="Dupes A."/>
            <person name="Elong R."/>
            <person name="Falk J."/>
            <person name="Farina A."/>
            <person name="Faro S."/>
            <person name="Ferguson D."/>
            <person name="Fisher S."/>
            <person name="Foley C.D."/>
            <person name="Franke A."/>
            <person name="Friedrich D."/>
            <person name="Gadbois L."/>
            <person name="Gearin G."/>
            <person name="Gearin C.R."/>
            <person name="Giannoukos G."/>
            <person name="Goode T."/>
            <person name="Graham J."/>
            <person name="Grandbois E."/>
            <person name="Grewal S."/>
            <person name="Gyaltsen K."/>
            <person name="Hafez N."/>
            <person name="Hagos B."/>
            <person name="Hall J."/>
            <person name="Henson C."/>
            <person name="Hollinger A."/>
            <person name="Honan T."/>
            <person name="Huard M.D."/>
            <person name="Hughes L."/>
            <person name="Hurhula B."/>
            <person name="Husby M.E."/>
            <person name="Kamat A."/>
            <person name="Kanga B."/>
            <person name="Kashin S."/>
            <person name="Khazanovich D."/>
            <person name="Kisner P."/>
            <person name="Lance K."/>
            <person name="Lara M."/>
            <person name="Lee W."/>
            <person name="Lennon N."/>
            <person name="Letendre F."/>
            <person name="LeVine R."/>
            <person name="Lipovsky A."/>
            <person name="Liu X."/>
            <person name="Liu J."/>
            <person name="Liu S."/>
            <person name="Lokyitsang T."/>
            <person name="Lokyitsang Y."/>
            <person name="Lubonja R."/>
            <person name="Lui A."/>
            <person name="MacDonald P."/>
            <person name="Magnisalis V."/>
            <person name="Maru K."/>
            <person name="Matthews C."/>
            <person name="McCusker W."/>
            <person name="McDonough S."/>
            <person name="Mehta T."/>
            <person name="Meldrim J."/>
            <person name="Meneus L."/>
            <person name="Mihai O."/>
            <person name="Mihalev A."/>
            <person name="Mihova T."/>
            <person name="Mittelman R."/>
            <person name="Mlenga V."/>
            <person name="Montmayeur A."/>
            <person name="Mulrain L."/>
            <person name="Navidi A."/>
            <person name="Naylor J."/>
            <person name="Negash T."/>
            <person name="Nguyen T."/>
            <person name="Nguyen N."/>
            <person name="Nicol R."/>
            <person name="Norbu C."/>
            <person name="Norbu N."/>
            <person name="Novod N."/>
            <person name="O'Neill B."/>
            <person name="Osman S."/>
            <person name="Markiewicz E."/>
            <person name="Oyono O.L."/>
            <person name="Patti C."/>
            <person name="Phunkhang P."/>
            <person name="Pierre F."/>
            <person name="Priest M."/>
            <person name="Raghuraman S."/>
            <person name="Rege F."/>
            <person name="Reyes R."/>
            <person name="Rise C."/>
            <person name="Rogov P."/>
            <person name="Ross K."/>
            <person name="Ryan E."/>
            <person name="Settipalli S."/>
            <person name="Shea T."/>
            <person name="Sherpa N."/>
            <person name="Shi L."/>
            <person name="Shih D."/>
            <person name="Sparrow T."/>
            <person name="Spaulding J."/>
            <person name="Stalker J."/>
            <person name="Stange-Thomann N."/>
            <person name="Stavropoulos S."/>
            <person name="Stone C."/>
            <person name="Strader C."/>
            <person name="Tesfaye S."/>
            <person name="Thomson T."/>
            <person name="Thoulutsang Y."/>
            <person name="Thoulutsang D."/>
            <person name="Topham K."/>
            <person name="Topping I."/>
            <person name="Tsamla T."/>
            <person name="Vassiliev H."/>
            <person name="Vo A."/>
            <person name="Wangchuk T."/>
            <person name="Wangdi T."/>
            <person name="Weiand M."/>
            <person name="Wilkinson J."/>
            <person name="Wilson A."/>
            <person name="Yadav S."/>
            <person name="Young G."/>
            <person name="Yu Q."/>
            <person name="Zembek L."/>
            <person name="Zhong D."/>
            <person name="Zimmer A."/>
            <person name="Zwirko Z."/>
            <person name="Jaffe D.B."/>
            <person name="Alvarez P."/>
            <person name="Brockman W."/>
            <person name="Butler J."/>
            <person name="Chin C."/>
            <person name="Gnerre S."/>
            <person name="Grabherr M."/>
            <person name="Kleber M."/>
            <person name="Mauceli E."/>
            <person name="MacCallum I."/>
        </authorList>
    </citation>
    <scope>NUCLEOTIDE SEQUENCE [LARGE SCALE GENOMIC DNA]</scope>
    <source>
        <strain evidence="7">Tucson 15287-2541.00</strain>
    </source>
</reference>
<evidence type="ECO:0000313" key="6">
    <source>
        <dbReference type="EMBL" id="EDW02481.1"/>
    </source>
</evidence>
<dbReference type="InterPro" id="IPR023796">
    <property type="entry name" value="Serpin_dom"/>
</dbReference>
<keyword evidence="2" id="KW-0646">Protease inhibitor</keyword>
<dbReference type="GO" id="GO:0004867">
    <property type="term" value="F:serine-type endopeptidase inhibitor activity"/>
    <property type="evidence" value="ECO:0007669"/>
    <property type="project" value="UniProtKB-KW"/>
</dbReference>
<dbReference type="SMR" id="B4J9H4"/>
<dbReference type="AlphaFoldDB" id="B4J9H4"/>
<evidence type="ECO:0000256" key="1">
    <source>
        <dbReference type="ARBA" id="ARBA00009500"/>
    </source>
</evidence>
<accession>B4J9H4</accession>
<dbReference type="PANTHER" id="PTHR11461">
    <property type="entry name" value="SERINE PROTEASE INHIBITOR, SERPIN"/>
    <property type="match status" value="1"/>
</dbReference>
<dbReference type="InterPro" id="IPR042185">
    <property type="entry name" value="Serpin_sf_2"/>
</dbReference>
<organism evidence="7">
    <name type="scientific">Drosophila grimshawi</name>
    <name type="common">Hawaiian fruit fly</name>
    <name type="synonym">Idiomyia grimshawi</name>
    <dbReference type="NCBI Taxonomy" id="7222"/>
    <lineage>
        <taxon>Eukaryota</taxon>
        <taxon>Metazoa</taxon>
        <taxon>Ecdysozoa</taxon>
        <taxon>Arthropoda</taxon>
        <taxon>Hexapoda</taxon>
        <taxon>Insecta</taxon>
        <taxon>Pterygota</taxon>
        <taxon>Neoptera</taxon>
        <taxon>Endopterygota</taxon>
        <taxon>Diptera</taxon>
        <taxon>Brachycera</taxon>
        <taxon>Muscomorpha</taxon>
        <taxon>Ephydroidea</taxon>
        <taxon>Drosophilidae</taxon>
        <taxon>Drosophila</taxon>
        <taxon>Hawaiian Drosophila</taxon>
    </lineage>
</organism>
<sequence length="401" mass="45396">MTESRDSFNAFAKDLYDVVSRSASAQNCVQGSNMIFSPASIQTSLMLAFVGAAGSTSEQLRKGLKLGPEDRQEIAKIYHDFWSRLSECGERLKLKTVTHFFVNEQLSVKPDFAEIALDYFQFKPQKMNFAQSAKATQQINTLVEQVTENKIRNLLQPDAVNAETSAVIVNALYFKGLFHKPFSPESTMPDDFYVNKKQLVTVDMMYQEDKFKYVELPDLDARAVALPFEDSDISMLIMLPNKICGLPELECKLNQLDFWSIDKNMQMQDVEIAMPKFTIEFDLDLKDTLQQLGITDLFGDGANLSRIFEEAKGQKISAAKHRGYIDVNEAGCEAAAVSVLKVVPMSLNMNKETFKVDHPFLFLIRSSKAIFFVGRYLEPQQKNYFQVNSVLTDSLLPLLTR</sequence>
<keyword evidence="3" id="KW-0722">Serine protease inhibitor</keyword>
<dbReference type="PhylomeDB" id="B4J9H4"/>
<dbReference type="HOGENOM" id="CLU_023330_0_1_1"/>
<dbReference type="OrthoDB" id="671595at2759"/>
<dbReference type="InterPro" id="IPR042178">
    <property type="entry name" value="Serpin_sf_1"/>
</dbReference>
<dbReference type="SUPFAM" id="SSF56574">
    <property type="entry name" value="Serpins"/>
    <property type="match status" value="1"/>
</dbReference>
<name>B4J9H4_DROGR</name>
<dbReference type="eggNOG" id="KOG2392">
    <property type="taxonomic scope" value="Eukaryota"/>
</dbReference>
<dbReference type="Proteomes" id="UP000001070">
    <property type="component" value="Unassembled WGS sequence"/>
</dbReference>
<dbReference type="PROSITE" id="PS00284">
    <property type="entry name" value="SERPIN"/>
    <property type="match status" value="1"/>
</dbReference>
<dbReference type="GO" id="GO:0005615">
    <property type="term" value="C:extracellular space"/>
    <property type="evidence" value="ECO:0007669"/>
    <property type="project" value="InterPro"/>
</dbReference>
<dbReference type="OMA" id="VPMSLNM"/>
<feature type="domain" description="Serpin" evidence="5">
    <location>
        <begin position="16"/>
        <end position="379"/>
    </location>
</feature>
<evidence type="ECO:0000256" key="3">
    <source>
        <dbReference type="ARBA" id="ARBA00022900"/>
    </source>
</evidence>
<dbReference type="CDD" id="cd19954">
    <property type="entry name" value="serpin42Dd-like_insects"/>
    <property type="match status" value="1"/>
</dbReference>
<evidence type="ECO:0000256" key="4">
    <source>
        <dbReference type="RuleBase" id="RU000411"/>
    </source>
</evidence>
<dbReference type="KEGG" id="dgr:6560734"/>
<dbReference type="InterPro" id="IPR036186">
    <property type="entry name" value="Serpin_sf"/>
</dbReference>
<protein>
    <submittedName>
        <fullName evidence="6">GH22013</fullName>
    </submittedName>
</protein>
<dbReference type="Gene3D" id="3.30.497.10">
    <property type="entry name" value="Antithrombin, subunit I, domain 2"/>
    <property type="match status" value="1"/>
</dbReference>
<dbReference type="FunCoup" id="B4J9H4">
    <property type="interactions" value="5"/>
</dbReference>
<evidence type="ECO:0000313" key="7">
    <source>
        <dbReference type="Proteomes" id="UP000001070"/>
    </source>
</evidence>
<evidence type="ECO:0000259" key="5">
    <source>
        <dbReference type="SMART" id="SM00093"/>
    </source>
</evidence>
<gene>
    <name evidence="6" type="primary">Dgri\GH22013</name>
    <name evidence="6" type="ORF">Dgri_GH22013</name>
</gene>